<dbReference type="PANTHER" id="PTHR11941:SF169">
    <property type="entry name" value="(7AS)-7A-METHYL-1,5-DIOXO-2,3,5,6,7,7A-HEXAHYDRO-1H-INDENE-CARBOXYL-COA HYDROLASE"/>
    <property type="match status" value="1"/>
</dbReference>
<keyword evidence="2" id="KW-0443">Lipid metabolism</keyword>
<dbReference type="SUPFAM" id="SSF52096">
    <property type="entry name" value="ClpP/crotonase"/>
    <property type="match status" value="1"/>
</dbReference>
<dbReference type="NCBIfam" id="NF046063">
    <property type="entry name" value="oxepin_alt"/>
    <property type="match status" value="1"/>
</dbReference>
<gene>
    <name evidence="5" type="ORF">EAH82_11750</name>
</gene>
<dbReference type="RefSeq" id="WP_140842043.1">
    <property type="nucleotide sequence ID" value="NZ_RCZI01000003.1"/>
</dbReference>
<dbReference type="PANTHER" id="PTHR11941">
    <property type="entry name" value="ENOYL-COA HYDRATASE-RELATED"/>
    <property type="match status" value="1"/>
</dbReference>
<evidence type="ECO:0000256" key="4">
    <source>
        <dbReference type="RuleBase" id="RU003707"/>
    </source>
</evidence>
<dbReference type="InterPro" id="IPR001753">
    <property type="entry name" value="Enoyl-CoA_hydra/iso"/>
</dbReference>
<dbReference type="InterPro" id="IPR029045">
    <property type="entry name" value="ClpP/crotonase-like_dom_sf"/>
</dbReference>
<dbReference type="AlphaFoldDB" id="A0A502DPW6"/>
<evidence type="ECO:0000256" key="2">
    <source>
        <dbReference type="ARBA" id="ARBA00023098"/>
    </source>
</evidence>
<reference evidence="5 6" key="1">
    <citation type="journal article" date="2019" name="Environ. Microbiol.">
        <title>Species interactions and distinct microbial communities in high Arctic permafrost affected cryosols are associated with the CH4 and CO2 gas fluxes.</title>
        <authorList>
            <person name="Altshuler I."/>
            <person name="Hamel J."/>
            <person name="Turney S."/>
            <person name="Magnuson E."/>
            <person name="Levesque R."/>
            <person name="Greer C."/>
            <person name="Whyte L.G."/>
        </authorList>
    </citation>
    <scope>NUCLEOTIDE SEQUENCE [LARGE SCALE GENOMIC DNA]</scope>
    <source>
        <strain evidence="5 6">S06.C</strain>
    </source>
</reference>
<dbReference type="Pfam" id="PF00378">
    <property type="entry name" value="ECH_1"/>
    <property type="match status" value="1"/>
</dbReference>
<dbReference type="NCBIfam" id="NF005700">
    <property type="entry name" value="PRK07511.1"/>
    <property type="match status" value="1"/>
</dbReference>
<keyword evidence="3" id="KW-0456">Lyase</keyword>
<dbReference type="Gene3D" id="3.90.226.10">
    <property type="entry name" value="2-enoyl-CoA Hydratase, Chain A, domain 1"/>
    <property type="match status" value="1"/>
</dbReference>
<dbReference type="Gene3D" id="1.10.12.10">
    <property type="entry name" value="Lyase 2-enoyl-coa Hydratase, Chain A, domain 2"/>
    <property type="match status" value="1"/>
</dbReference>
<organism evidence="5 6">
    <name type="scientific">Variovorax guangxiensis</name>
    <dbReference type="NCBI Taxonomy" id="1775474"/>
    <lineage>
        <taxon>Bacteria</taxon>
        <taxon>Pseudomonadati</taxon>
        <taxon>Pseudomonadota</taxon>
        <taxon>Betaproteobacteria</taxon>
        <taxon>Burkholderiales</taxon>
        <taxon>Comamonadaceae</taxon>
        <taxon>Variovorax</taxon>
    </lineage>
</organism>
<comment type="similarity">
    <text evidence="1 4">Belongs to the enoyl-CoA hydratase/isomerase family.</text>
</comment>
<sequence>MATNFEPADTTARLLVRQEGPVLVLTISNPTARNAMHPSLYRTAVDTVRRAAADRSVRAIVLTGEGDHFCGGGDLRRLAAQRELPRETQTGHLDALHDWVMAMHDAPQPVIAAVEGAAAGGGFSLCLGCDLIVAADDAKFVMSYVKLALTPDGGGSDSLARALPPQMALELLLDGGVCTADRLHALGVVNRVVPRGEAFATAMVWAQRLAAGPFDAQARIKQLVHAARGRSRRAQLDAERDAFVDSLYSDACGEGIASFLNARRS</sequence>
<dbReference type="CDD" id="cd06558">
    <property type="entry name" value="crotonase-like"/>
    <property type="match status" value="1"/>
</dbReference>
<dbReference type="Proteomes" id="UP000319212">
    <property type="component" value="Unassembled WGS sequence"/>
</dbReference>
<dbReference type="InterPro" id="IPR018376">
    <property type="entry name" value="Enoyl-CoA_hyd/isom_CS"/>
</dbReference>
<name>A0A502DPW6_9BURK</name>
<evidence type="ECO:0000256" key="3">
    <source>
        <dbReference type="ARBA" id="ARBA00023239"/>
    </source>
</evidence>
<dbReference type="InterPro" id="IPR014748">
    <property type="entry name" value="Enoyl-CoA_hydra_C"/>
</dbReference>
<protein>
    <submittedName>
        <fullName evidence="5">Enoyl-CoA hydratase</fullName>
    </submittedName>
</protein>
<comment type="caution">
    <text evidence="5">The sequence shown here is derived from an EMBL/GenBank/DDBJ whole genome shotgun (WGS) entry which is preliminary data.</text>
</comment>
<proteinExistence type="inferred from homology"/>
<dbReference type="PROSITE" id="PS00166">
    <property type="entry name" value="ENOYL_COA_HYDRATASE"/>
    <property type="match status" value="1"/>
</dbReference>
<dbReference type="GO" id="GO:0016829">
    <property type="term" value="F:lyase activity"/>
    <property type="evidence" value="ECO:0007669"/>
    <property type="project" value="UniProtKB-KW"/>
</dbReference>
<accession>A0A502DPW6</accession>
<dbReference type="GO" id="GO:0006635">
    <property type="term" value="P:fatty acid beta-oxidation"/>
    <property type="evidence" value="ECO:0007669"/>
    <property type="project" value="TreeGrafter"/>
</dbReference>
<dbReference type="OrthoDB" id="9797151at2"/>
<dbReference type="EMBL" id="RCZI01000003">
    <property type="protein sequence ID" value="TPG27455.1"/>
    <property type="molecule type" value="Genomic_DNA"/>
</dbReference>
<evidence type="ECO:0000313" key="6">
    <source>
        <dbReference type="Proteomes" id="UP000319212"/>
    </source>
</evidence>
<evidence type="ECO:0000313" key="5">
    <source>
        <dbReference type="EMBL" id="TPG27455.1"/>
    </source>
</evidence>
<evidence type="ECO:0000256" key="1">
    <source>
        <dbReference type="ARBA" id="ARBA00005254"/>
    </source>
</evidence>